<evidence type="ECO:0000256" key="1">
    <source>
        <dbReference type="SAM" id="MobiDB-lite"/>
    </source>
</evidence>
<evidence type="ECO:0000313" key="2">
    <source>
        <dbReference type="EMBL" id="MCQ4165830.1"/>
    </source>
</evidence>
<protein>
    <recommendedName>
        <fullName evidence="4">MxaK protein</fullName>
    </recommendedName>
</protein>
<evidence type="ECO:0008006" key="4">
    <source>
        <dbReference type="Google" id="ProtNLM"/>
    </source>
</evidence>
<gene>
    <name evidence="2" type="ORF">NM961_14000</name>
</gene>
<dbReference type="RefSeq" id="WP_255915020.1">
    <property type="nucleotide sequence ID" value="NZ_JANFQO010000012.1"/>
</dbReference>
<name>A0ABT1QU58_9GAMM</name>
<accession>A0ABT1QU58</accession>
<proteinExistence type="predicted"/>
<reference evidence="2" key="1">
    <citation type="submission" date="2022-07" db="EMBL/GenBank/DDBJ databases">
        <title>Tahibacter sp., a new gammaproteobacterium isolated from the silt sample collected at pig farm.</title>
        <authorList>
            <person name="Chen H."/>
        </authorList>
    </citation>
    <scope>NUCLEOTIDE SEQUENCE</scope>
    <source>
        <strain evidence="2">P2K</strain>
    </source>
</reference>
<dbReference type="Gene3D" id="1.25.40.10">
    <property type="entry name" value="Tetratricopeptide repeat domain"/>
    <property type="match status" value="1"/>
</dbReference>
<organism evidence="2 3">
    <name type="scientific">Tahibacter harae</name>
    <dbReference type="NCBI Taxonomy" id="2963937"/>
    <lineage>
        <taxon>Bacteria</taxon>
        <taxon>Pseudomonadati</taxon>
        <taxon>Pseudomonadota</taxon>
        <taxon>Gammaproteobacteria</taxon>
        <taxon>Lysobacterales</taxon>
        <taxon>Rhodanobacteraceae</taxon>
        <taxon>Tahibacter</taxon>
    </lineage>
</organism>
<dbReference type="EMBL" id="JANFQO010000012">
    <property type="protein sequence ID" value="MCQ4165830.1"/>
    <property type="molecule type" value="Genomic_DNA"/>
</dbReference>
<sequence length="197" mass="20595">MSRLWRLLAIAALAAAVWPELPRYAAEWRLRAANQQLERALDGVQQAARQGQAGDVAQIRQDAAQGLRLAGQAAAALPGDARVTLARAVGLLLSGRGGEAASLLDAAVAASERPEFTLNLGRARTTQGDSAGADAAYLRTAWASAQATATLPRALRETLQRQVAELEARLRAGNLPAPPPLRPAPASNPTQLPAPVP</sequence>
<feature type="region of interest" description="Disordered" evidence="1">
    <location>
        <begin position="170"/>
        <end position="197"/>
    </location>
</feature>
<dbReference type="InterPro" id="IPR011990">
    <property type="entry name" value="TPR-like_helical_dom_sf"/>
</dbReference>
<comment type="caution">
    <text evidence="2">The sequence shown here is derived from an EMBL/GenBank/DDBJ whole genome shotgun (WGS) entry which is preliminary data.</text>
</comment>
<evidence type="ECO:0000313" key="3">
    <source>
        <dbReference type="Proteomes" id="UP001165498"/>
    </source>
</evidence>
<dbReference type="Proteomes" id="UP001165498">
    <property type="component" value="Unassembled WGS sequence"/>
</dbReference>
<keyword evidence="3" id="KW-1185">Reference proteome</keyword>